<reference evidence="4" key="1">
    <citation type="submission" date="2018-05" db="EMBL/GenBank/DDBJ databases">
        <authorList>
            <person name="Li X."/>
        </authorList>
    </citation>
    <scope>NUCLEOTIDE SEQUENCE [LARGE SCALE GENOMIC DNA]</scope>
    <source>
        <strain evidence="4">YIM 73061</strain>
    </source>
</reference>
<sequence length="496" mass="55533">MQGQVVKKVVVAGGGTAGWMAAAALSRHLGSLLEITLIESDDIGTVGVGESTIPTARTFNALLGIDEREFMRTTQSTFKLGISFENWGQVGDRYIHSFGQVGKSTWMGGFHHFWLQAKAEGFAGDLGDYCFELQAAEAGKFATSENANINYAYHLDATLYGRFLRKMSEGKGVRRVEGKIRSVRQNAQTGFIEALVMESGEEVEGDLFIDCTGFRGLLIEQTLKAGYEDWSHWLPTNSALPLQTRSVGPAMPYTRAMAHGAGWQWRIPLQHRVGNGFVYCSDYMSDDEAQAQLLANVEGEVLTEPRVIRYKTGKRRKTWDKNCVALGLASGFVEPLESTSIHMIMIGILRLMQLFPFSGCSEALMDRYNEQADAELEKIRDFIILHYKVTERSDTPFWDRVRTMEVPEPLAHRIALFRDSGQVYQSPGELFQVDSWLQVMLGQRLEPKGYHHMGRLMPPAQLRQSLVDLKGNIDRAVNSLPTHQAFLEQYCPADAT</sequence>
<feature type="binding site" evidence="2">
    <location>
        <position position="337"/>
    </location>
    <ligand>
        <name>FAD</name>
        <dbReference type="ChEBI" id="CHEBI:57692"/>
    </ligand>
</feature>
<feature type="active site" evidence="1">
    <location>
        <position position="79"/>
    </location>
</feature>
<proteinExistence type="predicted"/>
<dbReference type="PIRSF" id="PIRSF011396">
    <property type="entry name" value="Trp_halogenase"/>
    <property type="match status" value="1"/>
</dbReference>
<dbReference type="AlphaFoldDB" id="A0A328AFP1"/>
<dbReference type="InterPro" id="IPR033856">
    <property type="entry name" value="Trp_halogen"/>
</dbReference>
<evidence type="ECO:0000256" key="2">
    <source>
        <dbReference type="PIRSR" id="PIRSR011396-2"/>
    </source>
</evidence>
<evidence type="ECO:0000256" key="1">
    <source>
        <dbReference type="PIRSR" id="PIRSR011396-1"/>
    </source>
</evidence>
<dbReference type="InterPro" id="IPR050816">
    <property type="entry name" value="Flavin-dep_Halogenase_NPB"/>
</dbReference>
<dbReference type="Pfam" id="PF04820">
    <property type="entry name" value="Trp_halogenase"/>
    <property type="match status" value="1"/>
</dbReference>
<feature type="binding site" evidence="2">
    <location>
        <begin position="14"/>
        <end position="17"/>
    </location>
    <ligand>
        <name>FAD</name>
        <dbReference type="ChEBI" id="CHEBI:57692"/>
    </ligand>
</feature>
<protein>
    <submittedName>
        <fullName evidence="3">Tryptophan halogenase</fullName>
    </submittedName>
</protein>
<keyword evidence="2" id="KW-0285">Flavoprotein</keyword>
<dbReference type="FunFam" id="3.50.50.60:FF:000280">
    <property type="entry name" value="Tryptophan halogenase"/>
    <property type="match status" value="1"/>
</dbReference>
<feature type="binding site" evidence="2">
    <location>
        <position position="341"/>
    </location>
    <ligand>
        <name>FAD</name>
        <dbReference type="ChEBI" id="CHEBI:57692"/>
    </ligand>
</feature>
<dbReference type="GO" id="GO:0000166">
    <property type="term" value="F:nucleotide binding"/>
    <property type="evidence" value="ECO:0007669"/>
    <property type="project" value="UniProtKB-KW"/>
</dbReference>
<organism evidence="3 4">
    <name type="scientific">Phenylobacterium deserti</name>
    <dbReference type="NCBI Taxonomy" id="1914756"/>
    <lineage>
        <taxon>Bacteria</taxon>
        <taxon>Pseudomonadati</taxon>
        <taxon>Pseudomonadota</taxon>
        <taxon>Alphaproteobacteria</taxon>
        <taxon>Caulobacterales</taxon>
        <taxon>Caulobacteraceae</taxon>
        <taxon>Phenylobacterium</taxon>
    </lineage>
</organism>
<dbReference type="SUPFAM" id="SSF51905">
    <property type="entry name" value="FAD/NAD(P)-binding domain"/>
    <property type="match status" value="1"/>
</dbReference>
<dbReference type="PANTHER" id="PTHR43747:SF4">
    <property type="entry name" value="FLAVIN-DEPENDENT TRYPTOPHAN HALOGENASE"/>
    <property type="match status" value="1"/>
</dbReference>
<keyword evidence="2" id="KW-0274">FAD</keyword>
<keyword evidence="4" id="KW-1185">Reference proteome</keyword>
<dbReference type="GO" id="GO:0004497">
    <property type="term" value="F:monooxygenase activity"/>
    <property type="evidence" value="ECO:0007669"/>
    <property type="project" value="InterPro"/>
</dbReference>
<dbReference type="RefSeq" id="WP_111515558.1">
    <property type="nucleotide sequence ID" value="NZ_QFYR01000003.1"/>
</dbReference>
<dbReference type="EMBL" id="QFYR01000003">
    <property type="protein sequence ID" value="RAK52234.1"/>
    <property type="molecule type" value="Genomic_DNA"/>
</dbReference>
<feature type="binding site" evidence="2">
    <location>
        <position position="328"/>
    </location>
    <ligand>
        <name>FAD</name>
        <dbReference type="ChEBI" id="CHEBI:57692"/>
    </ligand>
</feature>
<keyword evidence="2" id="KW-0547">Nucleotide-binding</keyword>
<comment type="caution">
    <text evidence="3">The sequence shown here is derived from an EMBL/GenBank/DDBJ whole genome shotgun (WGS) entry which is preliminary data.</text>
</comment>
<dbReference type="InterPro" id="IPR006905">
    <property type="entry name" value="Flavin_halogenase"/>
</dbReference>
<dbReference type="InterPro" id="IPR036188">
    <property type="entry name" value="FAD/NAD-bd_sf"/>
</dbReference>
<dbReference type="PANTHER" id="PTHR43747">
    <property type="entry name" value="FAD-BINDING PROTEIN"/>
    <property type="match status" value="1"/>
</dbReference>
<evidence type="ECO:0000313" key="4">
    <source>
        <dbReference type="Proteomes" id="UP000249725"/>
    </source>
</evidence>
<dbReference type="Gene3D" id="3.50.50.60">
    <property type="entry name" value="FAD/NAD(P)-binding domain"/>
    <property type="match status" value="1"/>
</dbReference>
<gene>
    <name evidence="3" type="ORF">DJ018_13885</name>
</gene>
<evidence type="ECO:0000313" key="3">
    <source>
        <dbReference type="EMBL" id="RAK52234.1"/>
    </source>
</evidence>
<feature type="binding site" evidence="2">
    <location>
        <position position="79"/>
    </location>
    <ligand>
        <name>7-chloro-L-tryptophan</name>
        <dbReference type="ChEBI" id="CHEBI:58713"/>
    </ligand>
</feature>
<dbReference type="OrthoDB" id="5695497at2"/>
<dbReference type="Proteomes" id="UP000249725">
    <property type="component" value="Unassembled WGS sequence"/>
</dbReference>
<accession>A0A328AFP1</accession>
<name>A0A328AFP1_9CAUL</name>